<evidence type="ECO:0000256" key="1">
    <source>
        <dbReference type="ARBA" id="ARBA00004196"/>
    </source>
</evidence>
<name>A0A849KVS0_9HYPH</name>
<protein>
    <submittedName>
        <fullName evidence="7">Iron-siderophore ABC transporter substrate-binding protein</fullName>
    </submittedName>
</protein>
<evidence type="ECO:0000256" key="4">
    <source>
        <dbReference type="ARBA" id="ARBA00022496"/>
    </source>
</evidence>
<evidence type="ECO:0000313" key="7">
    <source>
        <dbReference type="EMBL" id="NNU62298.1"/>
    </source>
</evidence>
<dbReference type="InterPro" id="IPR051313">
    <property type="entry name" value="Bact_iron-sidero_bind"/>
</dbReference>
<organism evidence="7 8">
    <name type="scientific">Ochrobactrum soli</name>
    <dbReference type="NCBI Taxonomy" id="2448455"/>
    <lineage>
        <taxon>Bacteria</taxon>
        <taxon>Pseudomonadati</taxon>
        <taxon>Pseudomonadota</taxon>
        <taxon>Alphaproteobacteria</taxon>
        <taxon>Hyphomicrobiales</taxon>
        <taxon>Brucellaceae</taxon>
        <taxon>Brucella/Ochrobactrum group</taxon>
        <taxon>Ochrobactrum</taxon>
    </lineage>
</organism>
<gene>
    <name evidence="7" type="ORF">HKX02_18860</name>
</gene>
<comment type="subcellular location">
    <subcellularLocation>
        <location evidence="1">Cell envelope</location>
    </subcellularLocation>
</comment>
<comment type="caution">
    <text evidence="7">The sequence shown here is derived from an EMBL/GenBank/DDBJ whole genome shotgun (WGS) entry which is preliminary data.</text>
</comment>
<keyword evidence="4" id="KW-0408">Iron</keyword>
<dbReference type="EMBL" id="JABFCY010000013">
    <property type="protein sequence ID" value="NNU62298.1"/>
    <property type="molecule type" value="Genomic_DNA"/>
</dbReference>
<dbReference type="InterPro" id="IPR002491">
    <property type="entry name" value="ABC_transptr_periplasmic_BD"/>
</dbReference>
<reference evidence="7 8" key="1">
    <citation type="submission" date="2020-05" db="EMBL/GenBank/DDBJ databases">
        <title>Draft Genome Sequence of Ochrobactrum soli Isolated from Stable Fly Gut.</title>
        <authorList>
            <person name="Pileggi M.T."/>
            <person name="Vazhakkala L.J."/>
            <person name="Wong C.N."/>
        </authorList>
    </citation>
    <scope>NUCLEOTIDE SEQUENCE [LARGE SCALE GENOMIC DNA]</scope>
    <source>
        <strain evidence="7 8">MTP-C0764</strain>
    </source>
</reference>
<dbReference type="Pfam" id="PF01497">
    <property type="entry name" value="Peripla_BP_2"/>
    <property type="match status" value="1"/>
</dbReference>
<dbReference type="Proteomes" id="UP000574931">
    <property type="component" value="Unassembled WGS sequence"/>
</dbReference>
<keyword evidence="4" id="KW-0410">Iron transport</keyword>
<dbReference type="GO" id="GO:0030288">
    <property type="term" value="C:outer membrane-bounded periplasmic space"/>
    <property type="evidence" value="ECO:0007669"/>
    <property type="project" value="TreeGrafter"/>
</dbReference>
<evidence type="ECO:0000256" key="3">
    <source>
        <dbReference type="ARBA" id="ARBA00022448"/>
    </source>
</evidence>
<dbReference type="AlphaFoldDB" id="A0A849KVS0"/>
<keyword evidence="3" id="KW-0813">Transport</keyword>
<keyword evidence="5" id="KW-0732">Signal</keyword>
<keyword evidence="4" id="KW-0406">Ion transport</keyword>
<dbReference type="RefSeq" id="WP_171318794.1">
    <property type="nucleotide sequence ID" value="NZ_JABFCY010000013.1"/>
</dbReference>
<dbReference type="PANTHER" id="PTHR30532">
    <property type="entry name" value="IRON III DICITRATE-BINDING PERIPLASMIC PROTEIN"/>
    <property type="match status" value="1"/>
</dbReference>
<dbReference type="Gene3D" id="3.40.50.1980">
    <property type="entry name" value="Nitrogenase molybdenum iron protein domain"/>
    <property type="match status" value="2"/>
</dbReference>
<evidence type="ECO:0000256" key="2">
    <source>
        <dbReference type="ARBA" id="ARBA00008814"/>
    </source>
</evidence>
<keyword evidence="8" id="KW-1185">Reference proteome</keyword>
<dbReference type="SUPFAM" id="SSF53807">
    <property type="entry name" value="Helical backbone' metal receptor"/>
    <property type="match status" value="1"/>
</dbReference>
<dbReference type="PANTHER" id="PTHR30532:SF1">
    <property type="entry name" value="IRON(3+)-HYDROXAMATE-BINDING PROTEIN FHUD"/>
    <property type="match status" value="1"/>
</dbReference>
<feature type="domain" description="Fe/B12 periplasmic-binding" evidence="6">
    <location>
        <begin position="30"/>
        <end position="288"/>
    </location>
</feature>
<evidence type="ECO:0000256" key="5">
    <source>
        <dbReference type="ARBA" id="ARBA00022729"/>
    </source>
</evidence>
<accession>A0A849KVS0</accession>
<dbReference type="GO" id="GO:1901678">
    <property type="term" value="P:iron coordination entity transport"/>
    <property type="evidence" value="ECO:0007669"/>
    <property type="project" value="UniProtKB-ARBA"/>
</dbReference>
<comment type="similarity">
    <text evidence="2">Belongs to the bacterial solute-binding protein 8 family.</text>
</comment>
<evidence type="ECO:0000313" key="8">
    <source>
        <dbReference type="Proteomes" id="UP000574931"/>
    </source>
</evidence>
<sequence>MVVSFSRREFFVGAALAALTSSVRAETPRKVVTLEWAETEIALSLGIRPLGVADLAGYRQWVNIENDGLADAADVGGRQQPSLEALTRLKPDLILTSALRHKAIAERLKAIAPTVLLDGASDSADLFQDMKSNLAVAASALQREAERRAAWQSFEDGLSAARAKLSGPLPVVIAQPLPGVARLRIFTTNSAVMKTLVQAGFSEAVDRGVQPFGFTTFGLEELATLAPETRLCLLDDATPKELTESAIWPVLPAVSAGHIYHLGGDIWPFGSTRSMTRLVERTLAALTA</sequence>
<dbReference type="PRINTS" id="PR01715">
    <property type="entry name" value="FERRIBNDNGPP"/>
</dbReference>
<proteinExistence type="inferred from homology"/>
<dbReference type="CDD" id="cd01146">
    <property type="entry name" value="FhuD"/>
    <property type="match status" value="1"/>
</dbReference>
<evidence type="ECO:0000259" key="6">
    <source>
        <dbReference type="PROSITE" id="PS50983"/>
    </source>
</evidence>
<dbReference type="PROSITE" id="PS50983">
    <property type="entry name" value="FE_B12_PBP"/>
    <property type="match status" value="1"/>
</dbReference>